<accession>A0AA45C8M7</accession>
<keyword evidence="10" id="KW-1185">Reference proteome</keyword>
<dbReference type="CDD" id="cd06550">
    <property type="entry name" value="TM_ABC_iron-siderophores_like"/>
    <property type="match status" value="1"/>
</dbReference>
<feature type="transmembrane region" description="Helical" evidence="8">
    <location>
        <begin position="317"/>
        <end position="333"/>
    </location>
</feature>
<protein>
    <submittedName>
        <fullName evidence="9">Iron complex transport system permease protein</fullName>
    </submittedName>
</protein>
<sequence length="340" mass="37452">MTIKKIKNRKRIIPLLFILLIISFISIIIFTSLGSVNIPLKEVIKTLFLNQENSTYKLLIMDLRLPRILGSFIIGGILALSGNILQLIIQNPLADPYILGISSGASFGAVIYTALSGILGLHLFFGLETFSFIFSIISAIIVFMLAKEGKKFPVLSLILSGVIVSFLFNAFTTLITVMFWRNLIHVNIWLMGSTASITWEDIFILTVVLLIQTIVIIIYNKELNVLSMGDDMAIYSGVNPEKIKMILILTNIFAVSIAVSKSGIIGFVGLIIPHLVRKIKGPYSLISSLISILSGGIFLTISDFISRTIFAPSELPIGIITSIIGAPLFIYVMKKRGKKL</sequence>
<evidence type="ECO:0000256" key="8">
    <source>
        <dbReference type="SAM" id="Phobius"/>
    </source>
</evidence>
<dbReference type="FunFam" id="1.10.3470.10:FF:000001">
    <property type="entry name" value="Vitamin B12 ABC transporter permease BtuC"/>
    <property type="match status" value="1"/>
</dbReference>
<dbReference type="EMBL" id="QGGI01000002">
    <property type="protein sequence ID" value="PWJ96187.1"/>
    <property type="molecule type" value="Genomic_DNA"/>
</dbReference>
<evidence type="ECO:0000256" key="1">
    <source>
        <dbReference type="ARBA" id="ARBA00004651"/>
    </source>
</evidence>
<feature type="transmembrane region" description="Helical" evidence="8">
    <location>
        <begin position="121"/>
        <end position="145"/>
    </location>
</feature>
<evidence type="ECO:0000256" key="6">
    <source>
        <dbReference type="ARBA" id="ARBA00022989"/>
    </source>
</evidence>
<gene>
    <name evidence="9" type="ORF">C7380_10298</name>
</gene>
<keyword evidence="5 8" id="KW-0812">Transmembrane</keyword>
<feature type="transmembrane region" description="Helical" evidence="8">
    <location>
        <begin position="68"/>
        <end position="89"/>
    </location>
</feature>
<keyword evidence="4" id="KW-1003">Cell membrane</keyword>
<dbReference type="Gene3D" id="1.10.3470.10">
    <property type="entry name" value="ABC transporter involved in vitamin B12 uptake, BtuC"/>
    <property type="match status" value="1"/>
</dbReference>
<feature type="transmembrane region" description="Helical" evidence="8">
    <location>
        <begin position="96"/>
        <end position="115"/>
    </location>
</feature>
<feature type="transmembrane region" description="Helical" evidence="8">
    <location>
        <begin position="152"/>
        <end position="171"/>
    </location>
</feature>
<dbReference type="InterPro" id="IPR000522">
    <property type="entry name" value="ABC_transptr_permease_BtuC"/>
</dbReference>
<dbReference type="SUPFAM" id="SSF81345">
    <property type="entry name" value="ABC transporter involved in vitamin B12 uptake, BtuC"/>
    <property type="match status" value="1"/>
</dbReference>
<dbReference type="AlphaFoldDB" id="A0AA45C8M7"/>
<comment type="subcellular location">
    <subcellularLocation>
        <location evidence="1">Cell membrane</location>
        <topology evidence="1">Multi-pass membrane protein</topology>
    </subcellularLocation>
</comment>
<evidence type="ECO:0000313" key="9">
    <source>
        <dbReference type="EMBL" id="PWJ96187.1"/>
    </source>
</evidence>
<comment type="similarity">
    <text evidence="2">Belongs to the binding-protein-dependent transport system permease family. FecCD subfamily.</text>
</comment>
<evidence type="ECO:0000256" key="2">
    <source>
        <dbReference type="ARBA" id="ARBA00007935"/>
    </source>
</evidence>
<feature type="transmembrane region" description="Helical" evidence="8">
    <location>
        <begin position="245"/>
        <end position="271"/>
    </location>
</feature>
<comment type="caution">
    <text evidence="9">The sequence shown here is derived from an EMBL/GenBank/DDBJ whole genome shotgun (WGS) entry which is preliminary data.</text>
</comment>
<feature type="transmembrane region" description="Helical" evidence="8">
    <location>
        <begin position="12"/>
        <end position="33"/>
    </location>
</feature>
<reference evidence="9 10" key="1">
    <citation type="submission" date="2018-05" db="EMBL/GenBank/DDBJ databases">
        <title>Genomic Encyclopedia of Type Strains, Phase IV (KMG-IV): sequencing the most valuable type-strain genomes for metagenomic binning, comparative biology and taxonomic classification.</title>
        <authorList>
            <person name="Goeker M."/>
        </authorList>
    </citation>
    <scope>NUCLEOTIDE SEQUENCE [LARGE SCALE GENOMIC DNA]</scope>
    <source>
        <strain evidence="9 10">DSM 24906</strain>
    </source>
</reference>
<proteinExistence type="inferred from homology"/>
<feature type="transmembrane region" description="Helical" evidence="8">
    <location>
        <begin position="202"/>
        <end position="219"/>
    </location>
</feature>
<dbReference type="RefSeq" id="WP_240597470.1">
    <property type="nucleotide sequence ID" value="NZ_JAMHJO010000001.1"/>
</dbReference>
<dbReference type="PANTHER" id="PTHR30472">
    <property type="entry name" value="FERRIC ENTEROBACTIN TRANSPORT SYSTEM PERMEASE PROTEIN"/>
    <property type="match status" value="1"/>
</dbReference>
<keyword evidence="7 8" id="KW-0472">Membrane</keyword>
<dbReference type="GO" id="GO:0033214">
    <property type="term" value="P:siderophore-iron import into cell"/>
    <property type="evidence" value="ECO:0007669"/>
    <property type="project" value="TreeGrafter"/>
</dbReference>
<dbReference type="InterPro" id="IPR037294">
    <property type="entry name" value="ABC_BtuC-like"/>
</dbReference>
<dbReference type="Pfam" id="PF01032">
    <property type="entry name" value="FecCD"/>
    <property type="match status" value="1"/>
</dbReference>
<evidence type="ECO:0000256" key="4">
    <source>
        <dbReference type="ARBA" id="ARBA00022475"/>
    </source>
</evidence>
<dbReference type="Proteomes" id="UP000245921">
    <property type="component" value="Unassembled WGS sequence"/>
</dbReference>
<dbReference type="GO" id="GO:0022857">
    <property type="term" value="F:transmembrane transporter activity"/>
    <property type="evidence" value="ECO:0007669"/>
    <property type="project" value="InterPro"/>
</dbReference>
<name>A0AA45C8M7_9BACT</name>
<organism evidence="9 10">
    <name type="scientific">Oceanotoga teriensis</name>
    <dbReference type="NCBI Taxonomy" id="515440"/>
    <lineage>
        <taxon>Bacteria</taxon>
        <taxon>Thermotogati</taxon>
        <taxon>Thermotogota</taxon>
        <taxon>Thermotogae</taxon>
        <taxon>Petrotogales</taxon>
        <taxon>Petrotogaceae</taxon>
        <taxon>Oceanotoga</taxon>
    </lineage>
</organism>
<evidence type="ECO:0000256" key="3">
    <source>
        <dbReference type="ARBA" id="ARBA00022448"/>
    </source>
</evidence>
<dbReference type="GO" id="GO:0005886">
    <property type="term" value="C:plasma membrane"/>
    <property type="evidence" value="ECO:0007669"/>
    <property type="project" value="UniProtKB-SubCell"/>
</dbReference>
<evidence type="ECO:0000256" key="5">
    <source>
        <dbReference type="ARBA" id="ARBA00022692"/>
    </source>
</evidence>
<dbReference type="PANTHER" id="PTHR30472:SF25">
    <property type="entry name" value="ABC TRANSPORTER PERMEASE PROTEIN MJ0876-RELATED"/>
    <property type="match status" value="1"/>
</dbReference>
<evidence type="ECO:0000256" key="7">
    <source>
        <dbReference type="ARBA" id="ARBA00023136"/>
    </source>
</evidence>
<evidence type="ECO:0000313" key="10">
    <source>
        <dbReference type="Proteomes" id="UP000245921"/>
    </source>
</evidence>
<feature type="transmembrane region" description="Helical" evidence="8">
    <location>
        <begin position="283"/>
        <end position="305"/>
    </location>
</feature>
<keyword evidence="3" id="KW-0813">Transport</keyword>
<keyword evidence="6 8" id="KW-1133">Transmembrane helix</keyword>